<protein>
    <submittedName>
        <fullName evidence="7">Hydroxymethylglutaryl-CoA synthase</fullName>
    </submittedName>
</protein>
<dbReference type="GO" id="GO:0004421">
    <property type="term" value="F:hydroxymethylglutaryl-CoA synthase activity"/>
    <property type="evidence" value="ECO:0007669"/>
    <property type="project" value="InterPro"/>
</dbReference>
<feature type="binding site" evidence="4">
    <location>
        <position position="144"/>
    </location>
    <ligand>
        <name>(3S)-3-hydroxy-3-methylglutaryl-CoA</name>
        <dbReference type="ChEBI" id="CHEBI:43074"/>
    </ligand>
</feature>
<dbReference type="GO" id="GO:0006084">
    <property type="term" value="P:acetyl-CoA metabolic process"/>
    <property type="evidence" value="ECO:0007669"/>
    <property type="project" value="InterPro"/>
</dbReference>
<feature type="domain" description="Hydroxymethylglutaryl-coenzyme A synthase N-terminal" evidence="5">
    <location>
        <begin position="4"/>
        <end position="166"/>
    </location>
</feature>
<dbReference type="InterPro" id="IPR013746">
    <property type="entry name" value="HMG_CoA_synt_C_dom"/>
</dbReference>
<evidence type="ECO:0000256" key="3">
    <source>
        <dbReference type="PIRSR" id="PIRSR611554-1"/>
    </source>
</evidence>
<proteinExistence type="inferred from homology"/>
<name>A0A1I0W4Y9_9BACI</name>
<dbReference type="PANTHER" id="PTHR43323">
    <property type="entry name" value="3-HYDROXY-3-METHYLGLUTARYL COENZYME A SYNTHASE"/>
    <property type="match status" value="1"/>
</dbReference>
<dbReference type="InterPro" id="IPR011554">
    <property type="entry name" value="HMG_CoA_synthase_prok"/>
</dbReference>
<dbReference type="CDD" id="cd00827">
    <property type="entry name" value="init_cond_enzymes"/>
    <property type="match status" value="1"/>
</dbReference>
<evidence type="ECO:0000256" key="4">
    <source>
        <dbReference type="PIRSR" id="PIRSR611554-2"/>
    </source>
</evidence>
<sequence length="391" mass="42867">MLKIGIDKLGFYAPHLYLDMTKLAASRNVDPDKYTIGIGQDKMAVAPITQDAVTLAANAALEILDDRDKEAIDFVIFGTETGVDSSKSAGVYVHELLGLNPYARAIEVKQACYGATAGIQMAKGHIAMNPDSKVLVLGSDIARYGLNTSGEATQGAGAVALLISADPSIMTLEDQSVYFTSDIMDFWRPVYSDKAFADGKLSNEQYMAFFSKVWEQYKAKTGMELSDFAAICYHLPYTKMGYKALKTILGEGSEDVQERLSANYKMSTTYNRNVGNIYTGSLYLSLLSLMEQAEDLAAGSRIGMFSYGSGAVGEFFTGILQPNYQQHLHVDQHARLFASRIEVTVPEYEAIFEETLPTDGTTIELDIDHDPANICLAGVTDDKRQYVNKLN</sequence>
<dbReference type="Proteomes" id="UP000198642">
    <property type="component" value="Unassembled WGS sequence"/>
</dbReference>
<keyword evidence="8" id="KW-1185">Reference proteome</keyword>
<keyword evidence="2" id="KW-0808">Transferase</keyword>
<evidence type="ECO:0000256" key="2">
    <source>
        <dbReference type="ARBA" id="ARBA00022679"/>
    </source>
</evidence>
<comment type="similarity">
    <text evidence="1">Belongs to the thiolase-like superfamily. HMG-CoA synthase family.</text>
</comment>
<organism evidence="7 8">
    <name type="scientific">Lentibacillus halodurans</name>
    <dbReference type="NCBI Taxonomy" id="237679"/>
    <lineage>
        <taxon>Bacteria</taxon>
        <taxon>Bacillati</taxon>
        <taxon>Bacillota</taxon>
        <taxon>Bacilli</taxon>
        <taxon>Bacillales</taxon>
        <taxon>Bacillaceae</taxon>
        <taxon>Lentibacillus</taxon>
    </lineage>
</organism>
<dbReference type="InterPro" id="IPR013528">
    <property type="entry name" value="HMG_CoA_synth_N"/>
</dbReference>
<accession>A0A1I0W4Y9</accession>
<evidence type="ECO:0000313" key="8">
    <source>
        <dbReference type="Proteomes" id="UP000198642"/>
    </source>
</evidence>
<dbReference type="Pfam" id="PF01154">
    <property type="entry name" value="HMG_CoA_synt_N"/>
    <property type="match status" value="1"/>
</dbReference>
<feature type="active site" description="Proton donor/acceptor" evidence="3">
    <location>
        <position position="234"/>
    </location>
</feature>
<dbReference type="Gene3D" id="3.40.47.10">
    <property type="match status" value="2"/>
</dbReference>
<gene>
    <name evidence="7" type="ORF">SAMN04488072_102188</name>
</gene>
<feature type="binding site" evidence="4">
    <location>
        <position position="30"/>
    </location>
    <ligand>
        <name>(3S)-3-hydroxy-3-methylglutaryl-CoA</name>
        <dbReference type="ChEBI" id="CHEBI:43074"/>
    </ligand>
</feature>
<evidence type="ECO:0000259" key="5">
    <source>
        <dbReference type="Pfam" id="PF01154"/>
    </source>
</evidence>
<dbReference type="InterPro" id="IPR016039">
    <property type="entry name" value="Thiolase-like"/>
</dbReference>
<reference evidence="7 8" key="1">
    <citation type="submission" date="2016-10" db="EMBL/GenBank/DDBJ databases">
        <authorList>
            <person name="de Groot N.N."/>
        </authorList>
    </citation>
    <scope>NUCLEOTIDE SEQUENCE [LARGE SCALE GENOMIC DNA]</scope>
    <source>
        <strain evidence="7 8">CGMCC 1.3702</strain>
    </source>
</reference>
<feature type="binding site" evidence="4">
    <location>
        <position position="243"/>
    </location>
    <ligand>
        <name>(3S)-3-hydroxy-3-methylglutaryl-CoA</name>
        <dbReference type="ChEBI" id="CHEBI:43074"/>
    </ligand>
</feature>
<dbReference type="NCBIfam" id="TIGR01835">
    <property type="entry name" value="HMG-CoA-S_prok"/>
    <property type="match status" value="1"/>
</dbReference>
<dbReference type="SUPFAM" id="SSF53901">
    <property type="entry name" value="Thiolase-like"/>
    <property type="match status" value="2"/>
</dbReference>
<dbReference type="Pfam" id="PF08540">
    <property type="entry name" value="HMG_CoA_synt_C"/>
    <property type="match status" value="1"/>
</dbReference>
<dbReference type="STRING" id="237679.SAMN04488072_102188"/>
<evidence type="ECO:0000256" key="1">
    <source>
        <dbReference type="ARBA" id="ARBA00007061"/>
    </source>
</evidence>
<feature type="active site" description="Acyl-thioester intermediate" evidence="3">
    <location>
        <position position="112"/>
    </location>
</feature>
<feature type="binding site" evidence="4">
    <location>
        <position position="276"/>
    </location>
    <ligand>
        <name>(3S)-3-hydroxy-3-methylglutaryl-CoA</name>
        <dbReference type="ChEBI" id="CHEBI:43074"/>
    </ligand>
</feature>
<dbReference type="PANTHER" id="PTHR43323:SF2">
    <property type="entry name" value="HYDROXYMETHYLGLUTARYL-COA SYNTHASE"/>
    <property type="match status" value="1"/>
</dbReference>
<feature type="domain" description="Hydroxymethylglutaryl-coenzyme A synthase C-terminal" evidence="6">
    <location>
        <begin position="260"/>
        <end position="353"/>
    </location>
</feature>
<evidence type="ECO:0000259" key="6">
    <source>
        <dbReference type="Pfam" id="PF08540"/>
    </source>
</evidence>
<dbReference type="EMBL" id="FOJW01000002">
    <property type="protein sequence ID" value="SFA83290.1"/>
    <property type="molecule type" value="Genomic_DNA"/>
</dbReference>
<evidence type="ECO:0000313" key="7">
    <source>
        <dbReference type="EMBL" id="SFA83290.1"/>
    </source>
</evidence>
<feature type="active site" description="Proton donor/acceptor" evidence="3">
    <location>
        <position position="80"/>
    </location>
</feature>
<dbReference type="AlphaFoldDB" id="A0A1I0W4Y9"/>